<organism evidence="2 3">
    <name type="scientific">Romanomermis culicivorax</name>
    <name type="common">Nematode worm</name>
    <dbReference type="NCBI Taxonomy" id="13658"/>
    <lineage>
        <taxon>Eukaryota</taxon>
        <taxon>Metazoa</taxon>
        <taxon>Ecdysozoa</taxon>
        <taxon>Nematoda</taxon>
        <taxon>Enoplea</taxon>
        <taxon>Dorylaimia</taxon>
        <taxon>Mermithida</taxon>
        <taxon>Mermithoidea</taxon>
        <taxon>Mermithidae</taxon>
        <taxon>Romanomermis</taxon>
    </lineage>
</organism>
<dbReference type="WBParaSite" id="nRc.2.0.1.t37550-RA">
    <property type="protein sequence ID" value="nRc.2.0.1.t37550-RA"/>
    <property type="gene ID" value="nRc.2.0.1.g37550"/>
</dbReference>
<keyword evidence="2" id="KW-1185">Reference proteome</keyword>
<evidence type="ECO:0000313" key="3">
    <source>
        <dbReference type="WBParaSite" id="nRc.2.0.1.t37550-RA"/>
    </source>
</evidence>
<proteinExistence type="predicted"/>
<feature type="chain" id="PRO_5037433472" evidence="1">
    <location>
        <begin position="19"/>
        <end position="96"/>
    </location>
</feature>
<keyword evidence="1" id="KW-0732">Signal</keyword>
<name>A0A915KGP0_ROMCU</name>
<dbReference type="Proteomes" id="UP000887565">
    <property type="component" value="Unplaced"/>
</dbReference>
<evidence type="ECO:0000256" key="1">
    <source>
        <dbReference type="SAM" id="SignalP"/>
    </source>
</evidence>
<feature type="signal peptide" evidence="1">
    <location>
        <begin position="1"/>
        <end position="18"/>
    </location>
</feature>
<evidence type="ECO:0000313" key="2">
    <source>
        <dbReference type="Proteomes" id="UP000887565"/>
    </source>
</evidence>
<dbReference type="AlphaFoldDB" id="A0A915KGP0"/>
<protein>
    <submittedName>
        <fullName evidence="3">Secreted peptide</fullName>
    </submittedName>
</protein>
<reference evidence="3" key="1">
    <citation type="submission" date="2022-11" db="UniProtKB">
        <authorList>
            <consortium name="WormBaseParasite"/>
        </authorList>
    </citation>
    <scope>IDENTIFICATION</scope>
</reference>
<sequence>MFVLMATMILAIPTATTTIDTAKTSVTAEIINETTDLPPTLANVAAIERSFLYRHVQRMLRPHSKATICGSPHAPTCTVFVLVASAAVVRFAIAAI</sequence>
<accession>A0A915KGP0</accession>